<proteinExistence type="predicted"/>
<protein>
    <submittedName>
        <fullName evidence="3">Piwi domain-containing protein</fullName>
    </submittedName>
</protein>
<evidence type="ECO:0000259" key="1">
    <source>
        <dbReference type="PROSITE" id="PS50822"/>
    </source>
</evidence>
<sequence length="434" mass="48908">MGVDGASVDNFIGRLLDTCQRRGMQVQQPTRSEVFERTDVEYVRAKMEFYHKANCGFVMFFTKDKLDDVHHTMKLMETEWDLTTQHVSSQTVQKALGTKGAQMVIDNVSLKFNLKLGVSTMECRRPIKCASKPCLPARCCGQGMDGGCSSVYRLDMSHAGPQSLYERQAKIPATEPTIVGMAYTCGHPLLMRGTYWCQKTRETSILELTSRVKQAIMNYAEKAKRWPLHLMVYRGGTSEGAFATVADQEQGAFVAAFAELQTEQTDFQTPELTIVVVQHNSNYRVVPTNINPQGRPHEQNVRPGTVVDQAVMHPSYTEFLLVGHKTIQGTAQPIRCTVVVDNCEPRMPLEELEYVSYNLCYAHGIVLSPVSVPAPLYSASDLAKRGRNNWKVSRFGIEDRGYDKNTLRDQELPPDFFEECNDVLRPDVPTKFWA</sequence>
<keyword evidence="2" id="KW-1185">Reference proteome</keyword>
<evidence type="ECO:0000313" key="2">
    <source>
        <dbReference type="Proteomes" id="UP000887574"/>
    </source>
</evidence>
<dbReference type="Pfam" id="PF02171">
    <property type="entry name" value="Piwi"/>
    <property type="match status" value="1"/>
</dbReference>
<dbReference type="GO" id="GO:0003676">
    <property type="term" value="F:nucleic acid binding"/>
    <property type="evidence" value="ECO:0007669"/>
    <property type="project" value="InterPro"/>
</dbReference>
<dbReference type="InterPro" id="IPR012337">
    <property type="entry name" value="RNaseH-like_sf"/>
</dbReference>
<name>A0A915CSB1_9BILA</name>
<accession>A0A915CSB1</accession>
<dbReference type="SUPFAM" id="SSF53098">
    <property type="entry name" value="Ribonuclease H-like"/>
    <property type="match status" value="1"/>
</dbReference>
<dbReference type="PROSITE" id="PS50822">
    <property type="entry name" value="PIWI"/>
    <property type="match status" value="1"/>
</dbReference>
<dbReference type="Proteomes" id="UP000887574">
    <property type="component" value="Unplaced"/>
</dbReference>
<dbReference type="WBParaSite" id="jg11695">
    <property type="protein sequence ID" value="jg11695"/>
    <property type="gene ID" value="jg11695"/>
</dbReference>
<dbReference type="Gene3D" id="3.30.420.10">
    <property type="entry name" value="Ribonuclease H-like superfamily/Ribonuclease H"/>
    <property type="match status" value="1"/>
</dbReference>
<dbReference type="InterPro" id="IPR003165">
    <property type="entry name" value="Piwi"/>
</dbReference>
<evidence type="ECO:0000313" key="3">
    <source>
        <dbReference type="WBParaSite" id="jg11695"/>
    </source>
</evidence>
<dbReference type="InterPro" id="IPR036397">
    <property type="entry name" value="RNaseH_sf"/>
</dbReference>
<feature type="domain" description="Piwi" evidence="1">
    <location>
        <begin position="205"/>
        <end position="391"/>
    </location>
</feature>
<dbReference type="SMART" id="SM00950">
    <property type="entry name" value="Piwi"/>
    <property type="match status" value="1"/>
</dbReference>
<dbReference type="AlphaFoldDB" id="A0A915CSB1"/>
<dbReference type="Gene3D" id="3.40.50.2300">
    <property type="match status" value="1"/>
</dbReference>
<reference evidence="3" key="1">
    <citation type="submission" date="2022-11" db="UniProtKB">
        <authorList>
            <consortium name="WormBaseParasite"/>
        </authorList>
    </citation>
    <scope>IDENTIFICATION</scope>
</reference>
<organism evidence="2 3">
    <name type="scientific">Ditylenchus dipsaci</name>
    <dbReference type="NCBI Taxonomy" id="166011"/>
    <lineage>
        <taxon>Eukaryota</taxon>
        <taxon>Metazoa</taxon>
        <taxon>Ecdysozoa</taxon>
        <taxon>Nematoda</taxon>
        <taxon>Chromadorea</taxon>
        <taxon>Rhabditida</taxon>
        <taxon>Tylenchina</taxon>
        <taxon>Tylenchomorpha</taxon>
        <taxon>Sphaerularioidea</taxon>
        <taxon>Anguinidae</taxon>
        <taxon>Anguininae</taxon>
        <taxon>Ditylenchus</taxon>
    </lineage>
</organism>
<dbReference type="PANTHER" id="PTHR22891">
    <property type="entry name" value="EUKARYOTIC TRANSLATION INITIATION FACTOR 2C"/>
    <property type="match status" value="1"/>
</dbReference>